<keyword evidence="2" id="KW-1185">Reference proteome</keyword>
<dbReference type="EMBL" id="QZWG01000002">
    <property type="protein sequence ID" value="RZC25631.1"/>
    <property type="molecule type" value="Genomic_DNA"/>
</dbReference>
<dbReference type="Proteomes" id="UP000289340">
    <property type="component" value="Chromosome 2"/>
</dbReference>
<accession>A0A445LQX2</accession>
<proteinExistence type="predicted"/>
<reference evidence="1 2" key="1">
    <citation type="submission" date="2018-09" db="EMBL/GenBank/DDBJ databases">
        <title>A high-quality reference genome of wild soybean provides a powerful tool to mine soybean genomes.</title>
        <authorList>
            <person name="Xie M."/>
            <person name="Chung C.Y.L."/>
            <person name="Li M.-W."/>
            <person name="Wong F.-L."/>
            <person name="Chan T.-F."/>
            <person name="Lam H.-M."/>
        </authorList>
    </citation>
    <scope>NUCLEOTIDE SEQUENCE [LARGE SCALE GENOMIC DNA]</scope>
    <source>
        <strain evidence="2">cv. W05</strain>
        <tissue evidence="1">Hypocotyl of etiolated seedlings</tissue>
    </source>
</reference>
<evidence type="ECO:0000313" key="2">
    <source>
        <dbReference type="Proteomes" id="UP000289340"/>
    </source>
</evidence>
<gene>
    <name evidence="1" type="ORF">D0Y65_004359</name>
</gene>
<dbReference type="AlphaFoldDB" id="A0A445LQX2"/>
<evidence type="ECO:0000313" key="1">
    <source>
        <dbReference type="EMBL" id="RZC25631.1"/>
    </source>
</evidence>
<name>A0A445LQX2_GLYSO</name>
<comment type="caution">
    <text evidence="1">The sequence shown here is derived from an EMBL/GenBank/DDBJ whole genome shotgun (WGS) entry which is preliminary data.</text>
</comment>
<organism evidence="1 2">
    <name type="scientific">Glycine soja</name>
    <name type="common">Wild soybean</name>
    <dbReference type="NCBI Taxonomy" id="3848"/>
    <lineage>
        <taxon>Eukaryota</taxon>
        <taxon>Viridiplantae</taxon>
        <taxon>Streptophyta</taxon>
        <taxon>Embryophyta</taxon>
        <taxon>Tracheophyta</taxon>
        <taxon>Spermatophyta</taxon>
        <taxon>Magnoliopsida</taxon>
        <taxon>eudicotyledons</taxon>
        <taxon>Gunneridae</taxon>
        <taxon>Pentapetalae</taxon>
        <taxon>rosids</taxon>
        <taxon>fabids</taxon>
        <taxon>Fabales</taxon>
        <taxon>Fabaceae</taxon>
        <taxon>Papilionoideae</taxon>
        <taxon>50 kb inversion clade</taxon>
        <taxon>NPAAA clade</taxon>
        <taxon>indigoferoid/millettioid clade</taxon>
        <taxon>Phaseoleae</taxon>
        <taxon>Glycine</taxon>
        <taxon>Glycine subgen. Soja</taxon>
    </lineage>
</organism>
<protein>
    <submittedName>
        <fullName evidence="1">Uncharacterized protein</fullName>
    </submittedName>
</protein>
<sequence>MGKSGEKPFSVVALLIDSGNNKKKFEKVKGYLTHVTLGYKIILELRKSFGDVDPLKLIEGEDVALKKAREYGDVLTGEFDKLKARDFVAEKVSNLETFDEEMVGGFIKTLGTNANDRVVGASNVDANLRGF</sequence>